<protein>
    <recommendedName>
        <fullName evidence="3">SET domain-containing protein</fullName>
    </recommendedName>
</protein>
<dbReference type="HOGENOM" id="CLU_1806879_0_0_1"/>
<dbReference type="Proteomes" id="UP000030651">
    <property type="component" value="Unassembled WGS sequence"/>
</dbReference>
<dbReference type="InParanoid" id="W3WGS6"/>
<organism evidence="1 2">
    <name type="scientific">Pestalotiopsis fici (strain W106-1 / CGMCC3.15140)</name>
    <dbReference type="NCBI Taxonomy" id="1229662"/>
    <lineage>
        <taxon>Eukaryota</taxon>
        <taxon>Fungi</taxon>
        <taxon>Dikarya</taxon>
        <taxon>Ascomycota</taxon>
        <taxon>Pezizomycotina</taxon>
        <taxon>Sordariomycetes</taxon>
        <taxon>Xylariomycetidae</taxon>
        <taxon>Amphisphaeriales</taxon>
        <taxon>Sporocadaceae</taxon>
        <taxon>Pestalotiopsis</taxon>
    </lineage>
</organism>
<evidence type="ECO:0008006" key="3">
    <source>
        <dbReference type="Google" id="ProtNLM"/>
    </source>
</evidence>
<proteinExistence type="predicted"/>
<accession>W3WGS6</accession>
<keyword evidence="2" id="KW-1185">Reference proteome</keyword>
<dbReference type="EMBL" id="KI912123">
    <property type="protein sequence ID" value="ETS73125.1"/>
    <property type="molecule type" value="Genomic_DNA"/>
</dbReference>
<sequence>MSTSDDLLSWASRNDIRCDGFKLVQTPGRGTGVFADRRIEAGEVILEVPVKMMRNIDSVPRGIRDKLPPRWSIHSSLAVDLCFNQIVAPWQAILPTIDDFRNSLPLMWPPQVSKFILTDALGYTQLSTMPKVCGHASINFGDI</sequence>
<dbReference type="InterPro" id="IPR046341">
    <property type="entry name" value="SET_dom_sf"/>
</dbReference>
<dbReference type="RefSeq" id="XP_007841842.1">
    <property type="nucleotide sequence ID" value="XM_007843651.1"/>
</dbReference>
<evidence type="ECO:0000313" key="2">
    <source>
        <dbReference type="Proteomes" id="UP000030651"/>
    </source>
</evidence>
<dbReference type="KEGG" id="pfy:PFICI_15070"/>
<dbReference type="Gene3D" id="3.90.1410.10">
    <property type="entry name" value="set domain protein methyltransferase, domain 1"/>
    <property type="match status" value="1"/>
</dbReference>
<evidence type="ECO:0000313" key="1">
    <source>
        <dbReference type="EMBL" id="ETS73125.1"/>
    </source>
</evidence>
<dbReference type="GeneID" id="19280083"/>
<dbReference type="AlphaFoldDB" id="W3WGS6"/>
<gene>
    <name evidence="1" type="ORF">PFICI_15070</name>
</gene>
<reference evidence="2" key="1">
    <citation type="journal article" date="2015" name="BMC Genomics">
        <title>Genomic and transcriptomic analysis of the endophytic fungus Pestalotiopsis fici reveals its lifestyle and high potential for synthesis of natural products.</title>
        <authorList>
            <person name="Wang X."/>
            <person name="Zhang X."/>
            <person name="Liu L."/>
            <person name="Xiang M."/>
            <person name="Wang W."/>
            <person name="Sun X."/>
            <person name="Che Y."/>
            <person name="Guo L."/>
            <person name="Liu G."/>
            <person name="Guo L."/>
            <person name="Wang C."/>
            <person name="Yin W.B."/>
            <person name="Stadler M."/>
            <person name="Zhang X."/>
            <person name="Liu X."/>
        </authorList>
    </citation>
    <scope>NUCLEOTIDE SEQUENCE [LARGE SCALE GENOMIC DNA]</scope>
    <source>
        <strain evidence="2">W106-1 / CGMCC3.15140</strain>
    </source>
</reference>
<dbReference type="STRING" id="1229662.W3WGS6"/>
<name>W3WGS6_PESFW</name>
<dbReference type="OrthoDB" id="341421at2759"/>
<dbReference type="SUPFAM" id="SSF82199">
    <property type="entry name" value="SET domain"/>
    <property type="match status" value="1"/>
</dbReference>